<gene>
    <name evidence="1" type="ORF">M9H77_23402</name>
</gene>
<protein>
    <submittedName>
        <fullName evidence="1">Uncharacterized protein</fullName>
    </submittedName>
</protein>
<keyword evidence="2" id="KW-1185">Reference proteome</keyword>
<dbReference type="Proteomes" id="UP001060085">
    <property type="component" value="Linkage Group LG05"/>
</dbReference>
<organism evidence="1 2">
    <name type="scientific">Catharanthus roseus</name>
    <name type="common">Madagascar periwinkle</name>
    <name type="synonym">Vinca rosea</name>
    <dbReference type="NCBI Taxonomy" id="4058"/>
    <lineage>
        <taxon>Eukaryota</taxon>
        <taxon>Viridiplantae</taxon>
        <taxon>Streptophyta</taxon>
        <taxon>Embryophyta</taxon>
        <taxon>Tracheophyta</taxon>
        <taxon>Spermatophyta</taxon>
        <taxon>Magnoliopsida</taxon>
        <taxon>eudicotyledons</taxon>
        <taxon>Gunneridae</taxon>
        <taxon>Pentapetalae</taxon>
        <taxon>asterids</taxon>
        <taxon>lamiids</taxon>
        <taxon>Gentianales</taxon>
        <taxon>Apocynaceae</taxon>
        <taxon>Rauvolfioideae</taxon>
        <taxon>Vinceae</taxon>
        <taxon>Catharanthinae</taxon>
        <taxon>Catharanthus</taxon>
    </lineage>
</organism>
<name>A0ACC0AVE2_CATRO</name>
<reference evidence="2" key="1">
    <citation type="journal article" date="2023" name="Nat. Plants">
        <title>Single-cell RNA sequencing provides a high-resolution roadmap for understanding the multicellular compartmentation of specialized metabolism.</title>
        <authorList>
            <person name="Sun S."/>
            <person name="Shen X."/>
            <person name="Li Y."/>
            <person name="Li Y."/>
            <person name="Wang S."/>
            <person name="Li R."/>
            <person name="Zhang H."/>
            <person name="Shen G."/>
            <person name="Guo B."/>
            <person name="Wei J."/>
            <person name="Xu J."/>
            <person name="St-Pierre B."/>
            <person name="Chen S."/>
            <person name="Sun C."/>
        </authorList>
    </citation>
    <scope>NUCLEOTIDE SEQUENCE [LARGE SCALE GENOMIC DNA]</scope>
</reference>
<accession>A0ACC0AVE2</accession>
<evidence type="ECO:0000313" key="2">
    <source>
        <dbReference type="Proteomes" id="UP001060085"/>
    </source>
</evidence>
<proteinExistence type="predicted"/>
<dbReference type="EMBL" id="CM044705">
    <property type="protein sequence ID" value="KAI5664079.1"/>
    <property type="molecule type" value="Genomic_DNA"/>
</dbReference>
<comment type="caution">
    <text evidence="1">The sequence shown here is derived from an EMBL/GenBank/DDBJ whole genome shotgun (WGS) entry which is preliminary data.</text>
</comment>
<evidence type="ECO:0000313" key="1">
    <source>
        <dbReference type="EMBL" id="KAI5664079.1"/>
    </source>
</evidence>
<sequence length="212" mass="24766">MDPDPNPDPDSLGIKFMDPDLTLQDLGCIWVWVSSYPTRTNLIESIWTWVWVQVRGYKLLILSAINGYRTAGVQKISNLYISRSGVPACDICHILGENPDFYNPFPLEIACSVSYHVPFLCLEYRVLNYKKHPSKSSHSRPDENSLGKFFCMFVANISPAHKYLFLTYFLYTLQEHENKATYMFAIFRNYLIYYLAVVYRRCCPYQKPRLEI</sequence>